<organism evidence="2 3">
    <name type="scientific">Curtobacterium luteum</name>
    <dbReference type="NCBI Taxonomy" id="33881"/>
    <lineage>
        <taxon>Bacteria</taxon>
        <taxon>Bacillati</taxon>
        <taxon>Actinomycetota</taxon>
        <taxon>Actinomycetes</taxon>
        <taxon>Micrococcales</taxon>
        <taxon>Microbacteriaceae</taxon>
        <taxon>Curtobacterium</taxon>
    </lineage>
</organism>
<comment type="caution">
    <text evidence="2">The sequence shown here is derived from an EMBL/GenBank/DDBJ whole genome shotgun (WGS) entry which is preliminary data.</text>
</comment>
<evidence type="ECO:0000313" key="3">
    <source>
        <dbReference type="Proteomes" id="UP000078252"/>
    </source>
</evidence>
<dbReference type="AlphaFoldDB" id="A0A175RTS9"/>
<evidence type="ECO:0000256" key="1">
    <source>
        <dbReference type="SAM" id="SignalP"/>
    </source>
</evidence>
<evidence type="ECO:0000313" key="2">
    <source>
        <dbReference type="EMBL" id="KTR07116.1"/>
    </source>
</evidence>
<feature type="chain" id="PRO_5038784753" description="Lipoprotein" evidence="1">
    <location>
        <begin position="18"/>
        <end position="157"/>
    </location>
</feature>
<protein>
    <recommendedName>
        <fullName evidence="4">Lipoprotein</fullName>
    </recommendedName>
</protein>
<dbReference type="STRING" id="33881.NS184_08360"/>
<dbReference type="PATRIC" id="fig|33881.3.peg.1998"/>
<dbReference type="OrthoDB" id="5024709at2"/>
<gene>
    <name evidence="2" type="ORF">NS184_08360</name>
</gene>
<name>A0A175RTS9_9MICO</name>
<accession>A0A175RTS9</accession>
<sequence>MMLSLVTIAILSLTACAGGPSMSESPTPSTHVTRAEVEKRTRAVQSRIIDAFPDGAVSDTSTGGWALLDCSENEIQSSINATLTLARTVPADETYDAITHELEADGYRGEQSTNSRGSQLVMTGQANDQYFVAIENDKKRVLISSFSQCFRGSLADQ</sequence>
<feature type="signal peptide" evidence="1">
    <location>
        <begin position="1"/>
        <end position="17"/>
    </location>
</feature>
<dbReference type="RefSeq" id="WP_058725649.1">
    <property type="nucleotide sequence ID" value="NZ_LDQC01000043.1"/>
</dbReference>
<keyword evidence="1" id="KW-0732">Signal</keyword>
<dbReference type="EMBL" id="LDQC01000043">
    <property type="protein sequence ID" value="KTR07116.1"/>
    <property type="molecule type" value="Genomic_DNA"/>
</dbReference>
<proteinExistence type="predicted"/>
<evidence type="ECO:0008006" key="4">
    <source>
        <dbReference type="Google" id="ProtNLM"/>
    </source>
</evidence>
<reference evidence="2 3" key="1">
    <citation type="journal article" date="2016" name="Front. Microbiol.">
        <title>Genomic Resource of Rice Seed Associated Bacteria.</title>
        <authorList>
            <person name="Midha S."/>
            <person name="Bansal K."/>
            <person name="Sharma S."/>
            <person name="Kumar N."/>
            <person name="Patil P.P."/>
            <person name="Chaudhry V."/>
            <person name="Patil P.B."/>
        </authorList>
    </citation>
    <scope>NUCLEOTIDE SEQUENCE [LARGE SCALE GENOMIC DNA]</scope>
    <source>
        <strain evidence="2 3">NS184</strain>
    </source>
</reference>
<dbReference type="Proteomes" id="UP000078252">
    <property type="component" value="Unassembled WGS sequence"/>
</dbReference>